<feature type="domain" description="Papillomavirus E2 N-terminal" evidence="14">
    <location>
        <begin position="1"/>
        <end position="198"/>
    </location>
</feature>
<keyword evidence="17" id="KW-1185">Reference proteome</keyword>
<feature type="region of interest" description="DNA-binding domain" evidence="12">
    <location>
        <begin position="384"/>
        <end position="468"/>
    </location>
</feature>
<evidence type="ECO:0000259" key="15">
    <source>
        <dbReference type="Pfam" id="PF00511"/>
    </source>
</evidence>
<evidence type="ECO:0000256" key="5">
    <source>
        <dbReference type="ARBA" id="ARBA00022553"/>
    </source>
</evidence>
<evidence type="ECO:0000256" key="1">
    <source>
        <dbReference type="ARBA" id="ARBA00004147"/>
    </source>
</evidence>
<keyword evidence="9 12" id="KW-0238">DNA-binding</keyword>
<dbReference type="Gene3D" id="2.170.200.10">
    <property type="entry name" value="Papillomavirus E2 early protein domain"/>
    <property type="match status" value="1"/>
</dbReference>
<evidence type="ECO:0000256" key="7">
    <source>
        <dbReference type="ARBA" id="ARBA00022705"/>
    </source>
</evidence>
<dbReference type="GO" id="GO:0006260">
    <property type="term" value="P:DNA replication"/>
    <property type="evidence" value="ECO:0007669"/>
    <property type="project" value="UniProtKB-KW"/>
</dbReference>
<dbReference type="RefSeq" id="NP_932322.1">
    <property type="nucleotide sequence ID" value="NC_005134.2"/>
</dbReference>
<dbReference type="InterPro" id="IPR035975">
    <property type="entry name" value="E2/EBNA1_C_sf"/>
</dbReference>
<evidence type="ECO:0000313" key="16">
    <source>
        <dbReference type="EMBL" id="AAQ88291.1"/>
    </source>
</evidence>
<dbReference type="Proteomes" id="UP000163734">
    <property type="component" value="Segment"/>
</dbReference>
<dbReference type="Gene3D" id="1.10.287.30">
    <property type="entry name" value="E2 (early) protein, N terminal domain, subdomain 1"/>
    <property type="match status" value="1"/>
</dbReference>
<keyword evidence="5 12" id="KW-0597">Phosphoprotein</keyword>
<keyword evidence="8 12" id="KW-0805">Transcription regulation</keyword>
<proteinExistence type="inferred from homology"/>
<feature type="region of interest" description="Disordered" evidence="13">
    <location>
        <begin position="199"/>
        <end position="345"/>
    </location>
</feature>
<dbReference type="Pfam" id="PF00508">
    <property type="entry name" value="PPV_E2_N"/>
    <property type="match status" value="1"/>
</dbReference>
<keyword evidence="4 12" id="KW-0244">Early protein</keyword>
<keyword evidence="11 12" id="KW-0804">Transcription</keyword>
<evidence type="ECO:0000256" key="2">
    <source>
        <dbReference type="ARBA" id="ARBA00007794"/>
    </source>
</evidence>
<comment type="PTM">
    <text evidence="12">Phosphorylated.</text>
</comment>
<keyword evidence="7 12" id="KW-0235">DNA replication</keyword>
<evidence type="ECO:0000256" key="3">
    <source>
        <dbReference type="ARBA" id="ARBA00022491"/>
    </source>
</evidence>
<dbReference type="InterPro" id="IPR042504">
    <property type="entry name" value="Regulatory_protein_E2_N_2"/>
</dbReference>
<dbReference type="GO" id="GO:0000166">
    <property type="term" value="F:nucleotide binding"/>
    <property type="evidence" value="ECO:0007669"/>
    <property type="project" value="UniProtKB-UniRule"/>
</dbReference>
<evidence type="ECO:0000256" key="8">
    <source>
        <dbReference type="ARBA" id="ARBA00023015"/>
    </source>
</evidence>
<dbReference type="InterPro" id="IPR042503">
    <property type="entry name" value="Regulatory_protein_E2_N_1"/>
</dbReference>
<dbReference type="SUPFAM" id="SSF51332">
    <property type="entry name" value="E2 regulatory, transactivation domain"/>
    <property type="match status" value="1"/>
</dbReference>
<evidence type="ECO:0000256" key="6">
    <source>
        <dbReference type="ARBA" id="ARBA00022562"/>
    </source>
</evidence>
<keyword evidence="3 12" id="KW-0678">Repressor</keyword>
<comment type="subcellular location">
    <subcellularLocation>
        <location evidence="1 12">Host nucleus</location>
    </subcellularLocation>
</comment>
<dbReference type="InterPro" id="IPR000427">
    <property type="entry name" value="Papillomavirus_E2_C"/>
</dbReference>
<comment type="similarity">
    <text evidence="12">Belongs to the papillomaviridae E2 protein family.</text>
</comment>
<sequence>MEALNQRFNALEDQLMDIYEQGSDKLEDQIKHWNFLRKEQILLHYARRRGIMRLGYTPVPSLAASETKAKDVIYMVLQLEKLRDSPYKDEPWTLINTSLETYRAPPVNCFKKGPQNVEVIFDADPENIMLYTSWQFIYFEDTDGHWQKTEGRIDYAGLYYLEGQLRHYYVEFKVDARRFGTSGEWEVRFNGETIFAPVTSSSPSSYEEVRERAEPPDVPEVGTAPDSGTLQTGRPGTETAKGRRYGRKESSPTVASLRVRQKVSRSTTRKAEERRSRSPSSGTEQAGARGRGQRGTRARSRTRSRSRRRSRSSSRARSRRAREHSESRGGRGRGAYATRSRSRSAECRSIDQCGIPASQVGRSVQSVGRNNSSRLKRLLDEALDPPVILLRGEPNTLKCYRYRVKDKLRGSFDKISTTWSWVASQGNTRIGRARMLLSFVSEDQREKFINVMKLPKGVDWSFGSFDSL</sequence>
<dbReference type="OrthoDB" id="15886at10239"/>
<evidence type="ECO:0000259" key="14">
    <source>
        <dbReference type="Pfam" id="PF00508"/>
    </source>
</evidence>
<evidence type="ECO:0000256" key="4">
    <source>
        <dbReference type="ARBA" id="ARBA00022518"/>
    </source>
</evidence>
<protein>
    <recommendedName>
        <fullName evidence="12">Regulatory protein E2</fullName>
    </recommendedName>
</protein>
<accession>Q6TY26</accession>
<dbReference type="Gene3D" id="3.30.70.330">
    <property type="match status" value="1"/>
</dbReference>
<feature type="compositionally biased region" description="Basic residues" evidence="13">
    <location>
        <begin position="291"/>
        <end position="322"/>
    </location>
</feature>
<feature type="domain" description="Papillomavirus E2 C-terminal" evidence="15">
    <location>
        <begin position="386"/>
        <end position="463"/>
    </location>
</feature>
<dbReference type="InterPro" id="IPR036050">
    <property type="entry name" value="Regulatory_protein_E2_N"/>
</dbReference>
<evidence type="ECO:0000256" key="11">
    <source>
        <dbReference type="ARBA" id="ARBA00023163"/>
    </source>
</evidence>
<dbReference type="InterPro" id="IPR033668">
    <property type="entry name" value="Reg_prot_E2"/>
</dbReference>
<evidence type="ECO:0000313" key="17">
    <source>
        <dbReference type="Proteomes" id="UP000163734"/>
    </source>
</evidence>
<dbReference type="GO" id="GO:0003677">
    <property type="term" value="F:DNA binding"/>
    <property type="evidence" value="ECO:0007669"/>
    <property type="project" value="UniProtKB-UniRule"/>
</dbReference>
<dbReference type="GO" id="GO:0042025">
    <property type="term" value="C:host cell nucleus"/>
    <property type="evidence" value="ECO:0007669"/>
    <property type="project" value="UniProtKB-SubCell"/>
</dbReference>
<evidence type="ECO:0000256" key="9">
    <source>
        <dbReference type="ARBA" id="ARBA00023125"/>
    </source>
</evidence>
<name>Q6TY26_9PAPI</name>
<comment type="function">
    <text evidence="12">Plays a role in the initiation of viral DNA replication. A dimer of E2 interacts with a dimer of E1 in order to improve specificity of E1 DNA binding activity. Once the complex recognizes and binds DNA at specific sites, the E2 dimer is removed from DNA. E2 also regulates viral transcription through binding to the E2RE response element (5'-ACCNNNNNNGGT-3') present in multiple copies in the regulatory regions of the viral genome. Activates or represses transcription depending on E2RE's position with regards to proximal promoter elements including the TATA-box. Repression occurs by sterically hindering the assembly of the transcription initiation complex.</text>
</comment>
<dbReference type="GO" id="GO:0006275">
    <property type="term" value="P:regulation of DNA replication"/>
    <property type="evidence" value="ECO:0007669"/>
    <property type="project" value="UniProtKB-UniRule"/>
</dbReference>
<evidence type="ECO:0000256" key="12">
    <source>
        <dbReference type="HAMAP-Rule" id="MF_04001"/>
    </source>
</evidence>
<dbReference type="Pfam" id="PF00511">
    <property type="entry name" value="PPV_E2_C"/>
    <property type="match status" value="1"/>
</dbReference>
<keyword evidence="6 12" id="KW-1048">Host nucleus</keyword>
<dbReference type="GO" id="GO:0039693">
    <property type="term" value="P:viral DNA genome replication"/>
    <property type="evidence" value="ECO:0007669"/>
    <property type="project" value="UniProtKB-UniRule"/>
</dbReference>
<dbReference type="GO" id="GO:0006351">
    <property type="term" value="P:DNA-templated transcription"/>
    <property type="evidence" value="ECO:0007669"/>
    <property type="project" value="UniProtKB-UniRule"/>
</dbReference>
<dbReference type="KEGG" id="vg:2943331"/>
<dbReference type="EMBL" id="AY382779">
    <property type="protein sequence ID" value="AAQ88291.1"/>
    <property type="molecule type" value="Genomic_DNA"/>
</dbReference>
<dbReference type="GO" id="GO:0003700">
    <property type="term" value="F:DNA-binding transcription factor activity"/>
    <property type="evidence" value="ECO:0007669"/>
    <property type="project" value="UniProtKB-UniRule"/>
</dbReference>
<keyword evidence="10 12" id="KW-0010">Activator</keyword>
<comment type="caution">
    <text evidence="12">Lacks conserved residue(s) required for the propagation of feature annotation.</text>
</comment>
<dbReference type="InterPro" id="IPR001866">
    <property type="entry name" value="PPV_E2_N"/>
</dbReference>
<reference evidence="16 17" key="1">
    <citation type="journal article" date="2007" name="J. Gen. Virol.">
        <title>Characterization of two novel cutaneous human papillomaviruses, HPV93 and HPV96.</title>
        <authorList>
            <person name="Vasiljevic N."/>
            <person name="Hazard K."/>
            <person name="Eliasson L."/>
            <person name="Ly H."/>
            <person name="Hunziker A."/>
            <person name="de Villiers E.M."/>
            <person name="Norrild B."/>
            <person name="Dillner J."/>
            <person name="Forslund O."/>
        </authorList>
    </citation>
    <scope>NUCLEOTIDE SEQUENCE [LARGE SCALE GENOMIC DNA]</scope>
</reference>
<organism evidence="16 17">
    <name type="scientific">human papillomavirus 96</name>
    <dbReference type="NCBI Taxonomy" id="247269"/>
    <lineage>
        <taxon>Viruses</taxon>
        <taxon>Monodnaviria</taxon>
        <taxon>Shotokuvirae</taxon>
        <taxon>Cossaviricota</taxon>
        <taxon>Papovaviricetes</taxon>
        <taxon>Zurhausenvirales</taxon>
        <taxon>Papillomaviridae</taxon>
        <taxon>Firstpapillomavirinae</taxon>
        <taxon>Betapapillomavirus</taxon>
        <taxon>Betapapillomavirus 5</taxon>
    </lineage>
</organism>
<evidence type="ECO:0000256" key="13">
    <source>
        <dbReference type="SAM" id="MobiDB-lite"/>
    </source>
</evidence>
<dbReference type="InterPro" id="IPR012677">
    <property type="entry name" value="Nucleotide-bd_a/b_plait_sf"/>
</dbReference>
<dbReference type="HAMAP" id="MF_04001">
    <property type="entry name" value="PPV_E2"/>
    <property type="match status" value="1"/>
</dbReference>
<comment type="subunit">
    <text evidence="12">Binds DNA as homodimer. Interacts with protein E1; this interaction greatly increases E1 DNA-binding activity. Interacts with protein L1; this interaction enhances E2-dependent replication and transcription activation. Interacts with protein L2; this interaction inhibits E2 transcriptional activity but not DNA replication function E2. Interacts with protein E7; this interaction inhibits E7 oncogenic activity. Interacts with host TAF1; this interaction modulates E2-dependent transcriptional regulation. Interacts with host BRD4; this interaction mediates E2 transcriptional activation function. Additionally, the interaction with host BRD4 on mitotic chromosomes mediates tethering of the viral genome. Interacts with host TOPBP1; this interaction is required for optimal viral DNA replication.</text>
</comment>
<gene>
    <name evidence="12" type="primary">E2</name>
</gene>
<evidence type="ECO:0000256" key="10">
    <source>
        <dbReference type="ARBA" id="ARBA00023159"/>
    </source>
</evidence>
<dbReference type="SUPFAM" id="SSF54957">
    <property type="entry name" value="Viral DNA-binding domain"/>
    <property type="match status" value="1"/>
</dbReference>
<comment type="similarity">
    <text evidence="2">Belongs to the papillomaviridae E8^E2C protein family.</text>
</comment>